<reference evidence="2 3" key="1">
    <citation type="submission" date="2018-06" db="EMBL/GenBank/DDBJ databases">
        <authorList>
            <consortium name="Pathogen Informatics"/>
            <person name="Doyle S."/>
        </authorList>
    </citation>
    <scope>NUCLEOTIDE SEQUENCE [LARGE SCALE GENOMIC DNA]</scope>
    <source>
        <strain evidence="2 3">NCTC10994</strain>
    </source>
</reference>
<dbReference type="STRING" id="1219011.GCA_001895045_04144"/>
<feature type="region of interest" description="Disordered" evidence="1">
    <location>
        <begin position="1"/>
        <end position="24"/>
    </location>
</feature>
<dbReference type="KEGG" id="rcr:NCTC10994_02367"/>
<gene>
    <name evidence="2" type="ORF">NCTC10994_02367</name>
</gene>
<accession>A0A2X4UJ31</accession>
<evidence type="ECO:0000313" key="3">
    <source>
        <dbReference type="Proteomes" id="UP000249091"/>
    </source>
</evidence>
<dbReference type="AlphaFoldDB" id="A0A2X4UJ31"/>
<evidence type="ECO:0000313" key="2">
    <source>
        <dbReference type="EMBL" id="SQI32930.1"/>
    </source>
</evidence>
<evidence type="ECO:0000256" key="1">
    <source>
        <dbReference type="SAM" id="MobiDB-lite"/>
    </source>
</evidence>
<organism evidence="2 3">
    <name type="scientific">Rhodococcus coprophilus</name>
    <dbReference type="NCBI Taxonomy" id="38310"/>
    <lineage>
        <taxon>Bacteria</taxon>
        <taxon>Bacillati</taxon>
        <taxon>Actinomycetota</taxon>
        <taxon>Actinomycetes</taxon>
        <taxon>Mycobacteriales</taxon>
        <taxon>Nocardiaceae</taxon>
        <taxon>Rhodococcus</taxon>
    </lineage>
</organism>
<dbReference type="EMBL" id="LS483468">
    <property type="protein sequence ID" value="SQI32930.1"/>
    <property type="molecule type" value="Genomic_DNA"/>
</dbReference>
<dbReference type="Proteomes" id="UP000249091">
    <property type="component" value="Chromosome 1"/>
</dbReference>
<feature type="compositionally biased region" description="Basic and acidic residues" evidence="1">
    <location>
        <begin position="10"/>
        <end position="20"/>
    </location>
</feature>
<protein>
    <submittedName>
        <fullName evidence="2">Uncharacterized protein</fullName>
    </submittedName>
</protein>
<name>A0A2X4UJ31_9NOCA</name>
<keyword evidence="3" id="KW-1185">Reference proteome</keyword>
<sequence length="84" mass="9403">MPVNQCPQGHEIRTSADRDNGGYCRRCRSEREKRQRIGKSAAWTVVRAFESAGVQFQHDGVPVEPAEVVRQLTEAYASGAFDTH</sequence>
<proteinExistence type="predicted"/>